<sequence>LLIDHIEQFYTSDLSQWSRLFEYLYEIYTFNCHSASNDVQKTLQDHKQLFSNLFQTQSFFQHPFIINEKNLD</sequence>
<name>A0A820FNC1_9BILA</name>
<organism evidence="2 3">
    <name type="scientific">Rotaria magnacalcarata</name>
    <dbReference type="NCBI Taxonomy" id="392030"/>
    <lineage>
        <taxon>Eukaryota</taxon>
        <taxon>Metazoa</taxon>
        <taxon>Spiralia</taxon>
        <taxon>Gnathifera</taxon>
        <taxon>Rotifera</taxon>
        <taxon>Eurotatoria</taxon>
        <taxon>Bdelloidea</taxon>
        <taxon>Philodinida</taxon>
        <taxon>Philodinidae</taxon>
        <taxon>Rotaria</taxon>
    </lineage>
</organism>
<dbReference type="AlphaFoldDB" id="A0A820FNC1"/>
<dbReference type="Proteomes" id="UP000663842">
    <property type="component" value="Unassembled WGS sequence"/>
</dbReference>
<accession>A0A820FNC1</accession>
<evidence type="ECO:0000313" key="3">
    <source>
        <dbReference type="Proteomes" id="UP000663866"/>
    </source>
</evidence>
<comment type="caution">
    <text evidence="2">The sequence shown here is derived from an EMBL/GenBank/DDBJ whole genome shotgun (WGS) entry which is preliminary data.</text>
</comment>
<evidence type="ECO:0000313" key="1">
    <source>
        <dbReference type="EMBL" id="CAF3739592.1"/>
    </source>
</evidence>
<evidence type="ECO:0000313" key="2">
    <source>
        <dbReference type="EMBL" id="CAF4264445.1"/>
    </source>
</evidence>
<proteinExistence type="predicted"/>
<gene>
    <name evidence="2" type="ORF">OVN521_LOCUS29744</name>
    <name evidence="1" type="ORF">UXM345_LOCUS1341</name>
</gene>
<keyword evidence="3" id="KW-1185">Reference proteome</keyword>
<reference evidence="2" key="1">
    <citation type="submission" date="2021-02" db="EMBL/GenBank/DDBJ databases">
        <authorList>
            <person name="Nowell W R."/>
        </authorList>
    </citation>
    <scope>NUCLEOTIDE SEQUENCE</scope>
</reference>
<dbReference type="EMBL" id="CAJOBG010009355">
    <property type="protein sequence ID" value="CAF4264445.1"/>
    <property type="molecule type" value="Genomic_DNA"/>
</dbReference>
<dbReference type="Proteomes" id="UP000663866">
    <property type="component" value="Unassembled WGS sequence"/>
</dbReference>
<feature type="non-terminal residue" evidence="2">
    <location>
        <position position="1"/>
    </location>
</feature>
<protein>
    <submittedName>
        <fullName evidence="2">Uncharacterized protein</fullName>
    </submittedName>
</protein>
<dbReference type="EMBL" id="CAJOBF010000072">
    <property type="protein sequence ID" value="CAF3739592.1"/>
    <property type="molecule type" value="Genomic_DNA"/>
</dbReference>